<evidence type="ECO:0000313" key="6">
    <source>
        <dbReference type="Proteomes" id="UP000186817"/>
    </source>
</evidence>
<dbReference type="SUPFAM" id="SSF48403">
    <property type="entry name" value="Ankyrin repeat"/>
    <property type="match status" value="1"/>
</dbReference>
<dbReference type="InterPro" id="IPR011990">
    <property type="entry name" value="TPR-like_helical_dom_sf"/>
</dbReference>
<feature type="region of interest" description="Disordered" evidence="4">
    <location>
        <begin position="336"/>
        <end position="367"/>
    </location>
</feature>
<dbReference type="Gene3D" id="1.25.40.10">
    <property type="entry name" value="Tetratricopeptide repeat domain"/>
    <property type="match status" value="3"/>
</dbReference>
<comment type="caution">
    <text evidence="5">The sequence shown here is derived from an EMBL/GenBank/DDBJ whole genome shotgun (WGS) entry which is preliminary data.</text>
</comment>
<evidence type="ECO:0000313" key="5">
    <source>
        <dbReference type="EMBL" id="OLQ14109.1"/>
    </source>
</evidence>
<dbReference type="Pfam" id="PF01535">
    <property type="entry name" value="PPR"/>
    <property type="match status" value="1"/>
</dbReference>
<feature type="region of interest" description="Disordered" evidence="4">
    <location>
        <begin position="258"/>
        <end position="295"/>
    </location>
</feature>
<feature type="repeat" description="PPR" evidence="3">
    <location>
        <begin position="1050"/>
        <end position="1084"/>
    </location>
</feature>
<reference evidence="5 6" key="1">
    <citation type="submission" date="2016-02" db="EMBL/GenBank/DDBJ databases">
        <title>Genome analysis of coral dinoflagellate symbionts highlights evolutionary adaptations to a symbiotic lifestyle.</title>
        <authorList>
            <person name="Aranda M."/>
            <person name="Li Y."/>
            <person name="Liew Y.J."/>
            <person name="Baumgarten S."/>
            <person name="Simakov O."/>
            <person name="Wilson M."/>
            <person name="Piel J."/>
            <person name="Ashoor H."/>
            <person name="Bougouffa S."/>
            <person name="Bajic V.B."/>
            <person name="Ryu T."/>
            <person name="Ravasi T."/>
            <person name="Bayer T."/>
            <person name="Micklem G."/>
            <person name="Kim H."/>
            <person name="Bhak J."/>
            <person name="Lajeunesse T.C."/>
            <person name="Voolstra C.R."/>
        </authorList>
    </citation>
    <scope>NUCLEOTIDE SEQUENCE [LARGE SCALE GENOMIC DNA]</scope>
    <source>
        <strain evidence="5 6">CCMP2467</strain>
    </source>
</reference>
<keyword evidence="6" id="KW-1185">Reference proteome</keyword>
<gene>
    <name evidence="5" type="ORF">AK812_SmicGene1857</name>
</gene>
<dbReference type="SMART" id="SM00248">
    <property type="entry name" value="ANK"/>
    <property type="match status" value="5"/>
</dbReference>
<evidence type="ECO:0000256" key="4">
    <source>
        <dbReference type="SAM" id="MobiDB-lite"/>
    </source>
</evidence>
<dbReference type="PROSITE" id="PS50297">
    <property type="entry name" value="ANK_REP_REGION"/>
    <property type="match status" value="2"/>
</dbReference>
<protein>
    <submittedName>
        <fullName evidence="5">Pentatricopeptide repeat-containing protein, chloroplastic</fullName>
    </submittedName>
</protein>
<dbReference type="EMBL" id="LSRX01000020">
    <property type="protein sequence ID" value="OLQ14109.1"/>
    <property type="molecule type" value="Genomic_DNA"/>
</dbReference>
<dbReference type="Pfam" id="PF12796">
    <property type="entry name" value="Ank_2"/>
    <property type="match status" value="1"/>
</dbReference>
<proteinExistence type="predicted"/>
<keyword evidence="2" id="KW-0040">ANK repeat</keyword>
<feature type="repeat" description="ANK" evidence="2">
    <location>
        <begin position="780"/>
        <end position="806"/>
    </location>
</feature>
<dbReference type="Pfam" id="PF13812">
    <property type="entry name" value="PPR_3"/>
    <property type="match status" value="1"/>
</dbReference>
<keyword evidence="1" id="KW-0677">Repeat</keyword>
<name>A0A1Q9F3B8_SYMMI</name>
<accession>A0A1Q9F3B8</accession>
<dbReference type="NCBIfam" id="TIGR00756">
    <property type="entry name" value="PPR"/>
    <property type="match status" value="1"/>
</dbReference>
<evidence type="ECO:0000256" key="1">
    <source>
        <dbReference type="ARBA" id="ARBA00022737"/>
    </source>
</evidence>
<dbReference type="PROSITE" id="PS51375">
    <property type="entry name" value="PPR"/>
    <property type="match status" value="1"/>
</dbReference>
<feature type="compositionally biased region" description="Acidic residues" evidence="4">
    <location>
        <begin position="351"/>
        <end position="361"/>
    </location>
</feature>
<dbReference type="InterPro" id="IPR002885">
    <property type="entry name" value="PPR_rpt"/>
</dbReference>
<dbReference type="PANTHER" id="PTHR47936:SF1">
    <property type="entry name" value="PENTATRICOPEPTIDE REPEAT-CONTAINING PROTEIN GUN1, CHLOROPLASTIC"/>
    <property type="match status" value="1"/>
</dbReference>
<dbReference type="InterPro" id="IPR002110">
    <property type="entry name" value="Ankyrin_rpt"/>
</dbReference>
<feature type="repeat" description="ANK" evidence="2">
    <location>
        <begin position="747"/>
        <end position="779"/>
    </location>
</feature>
<evidence type="ECO:0000256" key="2">
    <source>
        <dbReference type="PROSITE-ProRule" id="PRU00023"/>
    </source>
</evidence>
<dbReference type="Gene3D" id="1.25.40.20">
    <property type="entry name" value="Ankyrin repeat-containing domain"/>
    <property type="match status" value="1"/>
</dbReference>
<sequence length="1287" mass="138790">METACRQALGDCQNLQWPSAKAWAGRLQTLCKALQKEQSTIMDTKVKAAEKKALLEAKQKKAAASKKKGEEDMKSLSKKALEDLLKNPAGKPCFENLTLQAQAEVLKVMEGFTGGTCTRCREGDGCLSCSRWKATRYWLQKEGFSVDHLYGASGAALYQKSKLQREAQLAAYPTKVAEADPDVEKTAEAPESQVHTAVFKLSLSASTAGNIVAVLKRMLEGGALPERPAGEVMWDSAFEQKLEALVAAQLAPALPAKVATPEEAGGKPEPVPEAKPPAQDKGSEEEAKASAAGPGKVLRQALQDLSLSADGKSATESAAGSGKVLRKALQDLSWSADGKAAKKRGRRGSEEIEETETDAAEDSTLNVVPTSGGKDAGLQFLVAASRANVGVKSGYLFEVRVVEVLLPAIPGMEKWRQLCRVGFSKQGSSLFLGETAVPLDCGGVVINAVAHEASPNCNTVSLFKVCKPQPLPEQLKGHALFPHVSFRNVTLQVHFGPMLMSPLSFKCRSIQEAAAEDAVVVPSSYSQVIFPVSLPDEGTFDWLADFLEQHPGYVEISDRKIVEWATMSGLGKPRITSLKNCNDKPDVNFGIQVIDELSRDVNIAAPANWSRIQKLHTKVREKWQCSSLMVRSNLIKAERQADPDVEKTAEAPESQVHTAVFKADPDVEKTAEVVLLSFCPPSNDQVTALRDAAGRGMSAEVETLLQRPQDPDLGDPAPLFEASKHGQTEVARLLLEANADKDKATLGGATPLFIAAAFGQLEVVRLLLEANADMDKATQHGATPLFTAAQHGEVEAARLLLEANADKEKAMQDGRTPLCIAKERGFFGIACLLQESNTDKRPVAFGAFWDEVGQWQVSLQLLAPGVILCSSAISACDKAEKWQISLDLLRYMILVQLRPNVISFNSCRPDVISLNAAISACAKAGWWQLSLEMLGSISTLRLCRSVISYSSAISACESGGQWERALALLFGMGETSSTPNVVSYSGAISACDRGCRWQLALELLDCMEFATVRRNVVSYSSALSACQGGSAWTAALDLLGAMERDAVPPNEFSFSSAIKACEQIGRWVLALSLLDRMMDLKVRPNLLCLNSAISACGVGGRWSAALELLGVMDSFTIEKDVISFNSAVAACEVAAQWELAGWLLCQMQVLSLQPNTITYNSVISTAEKSGQWQVALGLLAFLPAQRIPLDLISLNSAILACRGRWEVALSLLYSMRILGLSPDVVSYHSAYVACDACGLWHFETDMCYFQDHFHKQGCGRLWVGSRPAVAVQPCLKAADLEASESSA</sequence>
<dbReference type="PANTHER" id="PTHR47936">
    <property type="entry name" value="PPR_LONG DOMAIN-CONTAINING PROTEIN"/>
    <property type="match status" value="1"/>
</dbReference>
<evidence type="ECO:0000256" key="3">
    <source>
        <dbReference type="PROSITE-ProRule" id="PRU00708"/>
    </source>
</evidence>
<dbReference type="OrthoDB" id="428004at2759"/>
<organism evidence="5 6">
    <name type="scientific">Symbiodinium microadriaticum</name>
    <name type="common">Dinoflagellate</name>
    <name type="synonym">Zooxanthella microadriatica</name>
    <dbReference type="NCBI Taxonomy" id="2951"/>
    <lineage>
        <taxon>Eukaryota</taxon>
        <taxon>Sar</taxon>
        <taxon>Alveolata</taxon>
        <taxon>Dinophyceae</taxon>
        <taxon>Suessiales</taxon>
        <taxon>Symbiodiniaceae</taxon>
        <taxon>Symbiodinium</taxon>
    </lineage>
</organism>
<dbReference type="PROSITE" id="PS50088">
    <property type="entry name" value="ANK_REPEAT"/>
    <property type="match status" value="2"/>
</dbReference>
<dbReference type="Proteomes" id="UP000186817">
    <property type="component" value="Unassembled WGS sequence"/>
</dbReference>
<dbReference type="InterPro" id="IPR036770">
    <property type="entry name" value="Ankyrin_rpt-contain_sf"/>
</dbReference>